<dbReference type="InterPro" id="IPR006127">
    <property type="entry name" value="ZnuA-like"/>
</dbReference>
<comment type="caution">
    <text evidence="6">The sequence shown here is derived from an EMBL/GenBank/DDBJ whole genome shotgun (WGS) entry which is preliminary data.</text>
</comment>
<proteinExistence type="predicted"/>
<comment type="subcellular location">
    <subcellularLocation>
        <location evidence="1">Cell envelope</location>
    </subcellularLocation>
</comment>
<dbReference type="PANTHER" id="PTHR42953:SF1">
    <property type="entry name" value="METAL-BINDING PROTEIN HI_0362-RELATED"/>
    <property type="match status" value="1"/>
</dbReference>
<dbReference type="PROSITE" id="PS51257">
    <property type="entry name" value="PROKAR_LIPOPROTEIN"/>
    <property type="match status" value="1"/>
</dbReference>
<feature type="compositionally biased region" description="Basic and acidic residues" evidence="5">
    <location>
        <begin position="134"/>
        <end position="194"/>
    </location>
</feature>
<organism evidence="6">
    <name type="scientific">Synechococcus sp. SB0676_bin_10</name>
    <dbReference type="NCBI Taxonomy" id="2604869"/>
    <lineage>
        <taxon>Bacteria</taxon>
        <taxon>Bacillati</taxon>
        <taxon>Cyanobacteriota</taxon>
        <taxon>Cyanophyceae</taxon>
        <taxon>Synechococcales</taxon>
        <taxon>Synechococcaceae</taxon>
        <taxon>Synechococcus</taxon>
    </lineage>
</organism>
<dbReference type="GO" id="GO:0030001">
    <property type="term" value="P:metal ion transport"/>
    <property type="evidence" value="ECO:0007669"/>
    <property type="project" value="InterPro"/>
</dbReference>
<evidence type="ECO:0000256" key="1">
    <source>
        <dbReference type="ARBA" id="ARBA00004196"/>
    </source>
</evidence>
<dbReference type="GO" id="GO:0030313">
    <property type="term" value="C:cell envelope"/>
    <property type="evidence" value="ECO:0007669"/>
    <property type="project" value="UniProtKB-SubCell"/>
</dbReference>
<gene>
    <name evidence="6" type="ORF">F4162_01765</name>
</gene>
<dbReference type="SUPFAM" id="SSF53807">
    <property type="entry name" value="Helical backbone' metal receptor"/>
    <property type="match status" value="1"/>
</dbReference>
<name>A0A6B1F4S0_9SYNE</name>
<evidence type="ECO:0000256" key="2">
    <source>
        <dbReference type="ARBA" id="ARBA00022448"/>
    </source>
</evidence>
<evidence type="ECO:0000256" key="5">
    <source>
        <dbReference type="SAM" id="MobiDB-lite"/>
    </source>
</evidence>
<dbReference type="Gene3D" id="3.40.50.1980">
    <property type="entry name" value="Nitrogenase molybdenum iron protein domain"/>
    <property type="match status" value="3"/>
</dbReference>
<protein>
    <submittedName>
        <fullName evidence="6">Zinc ABC transporter substrate-binding protein</fullName>
    </submittedName>
</protein>
<dbReference type="EMBL" id="VYDO01000068">
    <property type="protein sequence ID" value="MYG37749.1"/>
    <property type="molecule type" value="Genomic_DNA"/>
</dbReference>
<evidence type="ECO:0000313" key="6">
    <source>
        <dbReference type="EMBL" id="MYG37749.1"/>
    </source>
</evidence>
<sequence>MIQRLTGLALTMVLLGGLATGCGRPRSLQSSSPGGSGADNPHVLAADGVLCDLTRTLATPSITVHCLLSGGEDPHSFSLSPEQRGRLEQADLVLINGHGLTPVLATLVEQGKALAVAEAIELPSLEEADPFPMADDHDDHDHGDHHELSHDGEHHDDHGHEDHHALSHGDSPDPHHDDHHGHDHGGVDPHVWHDPENTQAMAMVVTRELTRLAPEDATALQMLNQEAVAVLKDMDAWAEQQVETIPSQQRVLATGHKAFGYYAQRYGFRELALQGFSTTEAVRPAVLSNLRRELAEASVVVLFPEQDPPGRSLQVIAQQTGIPLSPQHLIADGLAAGQSTVETFVGNTCAITNGLQGQCDEAGGEELASRWRILADHAHSTAAAAAS</sequence>
<keyword evidence="4" id="KW-0732">Signal</keyword>
<dbReference type="GO" id="GO:0046872">
    <property type="term" value="F:metal ion binding"/>
    <property type="evidence" value="ECO:0007669"/>
    <property type="project" value="UniProtKB-KW"/>
</dbReference>
<dbReference type="InterPro" id="IPR050492">
    <property type="entry name" value="Bact_metal-bind_prot9"/>
</dbReference>
<feature type="region of interest" description="Disordered" evidence="5">
    <location>
        <begin position="128"/>
        <end position="194"/>
    </location>
</feature>
<reference evidence="6" key="1">
    <citation type="submission" date="2019-09" db="EMBL/GenBank/DDBJ databases">
        <title>Characterisation of the sponge microbiome using genome-centric metagenomics.</title>
        <authorList>
            <person name="Engelberts J.P."/>
            <person name="Robbins S.J."/>
            <person name="De Goeij J.M."/>
            <person name="Aranda M."/>
            <person name="Bell S.C."/>
            <person name="Webster N.S."/>
        </authorList>
    </citation>
    <scope>NUCLEOTIDE SEQUENCE</scope>
    <source>
        <strain evidence="6">SB0676_bin_10</strain>
    </source>
</reference>
<dbReference type="AlphaFoldDB" id="A0A6B1F4S0"/>
<keyword evidence="2" id="KW-0813">Transport</keyword>
<keyword evidence="3" id="KW-0479">Metal-binding</keyword>
<dbReference type="Pfam" id="PF01297">
    <property type="entry name" value="ZnuA"/>
    <property type="match status" value="1"/>
</dbReference>
<dbReference type="PANTHER" id="PTHR42953">
    <property type="entry name" value="HIGH-AFFINITY ZINC UPTAKE SYSTEM PROTEIN ZNUA-RELATED"/>
    <property type="match status" value="1"/>
</dbReference>
<evidence type="ECO:0000256" key="4">
    <source>
        <dbReference type="ARBA" id="ARBA00022729"/>
    </source>
</evidence>
<evidence type="ECO:0000256" key="3">
    <source>
        <dbReference type="ARBA" id="ARBA00022723"/>
    </source>
</evidence>
<accession>A0A6B1F4S0</accession>